<evidence type="ECO:0000256" key="7">
    <source>
        <dbReference type="ARBA" id="ARBA00022989"/>
    </source>
</evidence>
<keyword evidence="5" id="KW-0762">Sugar transport</keyword>
<evidence type="ECO:0000256" key="6">
    <source>
        <dbReference type="ARBA" id="ARBA00022692"/>
    </source>
</evidence>
<keyword evidence="7 9" id="KW-1133">Transmembrane helix</keyword>
<evidence type="ECO:0000313" key="17">
    <source>
        <dbReference type="EMBL" id="CAB5056055.1"/>
    </source>
</evidence>
<feature type="transmembrane region" description="Helical" evidence="9">
    <location>
        <begin position="213"/>
        <end position="238"/>
    </location>
</feature>
<evidence type="ECO:0000313" key="14">
    <source>
        <dbReference type="EMBL" id="CAB4854645.1"/>
    </source>
</evidence>
<dbReference type="EMBL" id="CAFBOQ010000024">
    <property type="protein sequence ID" value="CAB4987815.1"/>
    <property type="molecule type" value="Genomic_DNA"/>
</dbReference>
<dbReference type="Gene3D" id="1.10.3720.10">
    <property type="entry name" value="MetI-like"/>
    <property type="match status" value="1"/>
</dbReference>
<evidence type="ECO:0000256" key="8">
    <source>
        <dbReference type="ARBA" id="ARBA00023136"/>
    </source>
</evidence>
<feature type="transmembrane region" description="Helical" evidence="9">
    <location>
        <begin position="87"/>
        <end position="108"/>
    </location>
</feature>
<protein>
    <submittedName>
        <fullName evidence="14">Unannotated protein</fullName>
    </submittedName>
</protein>
<evidence type="ECO:0000313" key="16">
    <source>
        <dbReference type="EMBL" id="CAB5047341.1"/>
    </source>
</evidence>
<dbReference type="GO" id="GO:0042956">
    <property type="term" value="P:maltodextrin transmembrane transport"/>
    <property type="evidence" value="ECO:0007669"/>
    <property type="project" value="TreeGrafter"/>
</dbReference>
<gene>
    <name evidence="11" type="ORF">UFOPK2627_00358</name>
    <name evidence="12" type="ORF">UFOPK2879_00811</name>
    <name evidence="13" type="ORF">UFOPK3078_00859</name>
    <name evidence="14" type="ORF">UFOPK3288_00875</name>
    <name evidence="15" type="ORF">UFOPK3990_00874</name>
    <name evidence="16" type="ORF">UFOPK4245_00499</name>
    <name evidence="17" type="ORF">UFOPK4337_00516</name>
</gene>
<evidence type="ECO:0000256" key="9">
    <source>
        <dbReference type="SAM" id="Phobius"/>
    </source>
</evidence>
<feature type="transmembrane region" description="Helical" evidence="9">
    <location>
        <begin position="258"/>
        <end position="282"/>
    </location>
</feature>
<dbReference type="EMBL" id="CAFBQM010000014">
    <property type="protein sequence ID" value="CAB5056055.1"/>
    <property type="molecule type" value="Genomic_DNA"/>
</dbReference>
<keyword evidence="8 9" id="KW-0472">Membrane</keyword>
<keyword evidence="4" id="KW-1003">Cell membrane</keyword>
<dbReference type="AlphaFoldDB" id="A0A6J7CBM6"/>
<dbReference type="EMBL" id="CAEZZN010000024">
    <property type="protein sequence ID" value="CAB4767695.1"/>
    <property type="molecule type" value="Genomic_DNA"/>
</dbReference>
<keyword evidence="3" id="KW-0813">Transport</keyword>
<evidence type="ECO:0000313" key="15">
    <source>
        <dbReference type="EMBL" id="CAB4987815.1"/>
    </source>
</evidence>
<evidence type="ECO:0000256" key="5">
    <source>
        <dbReference type="ARBA" id="ARBA00022597"/>
    </source>
</evidence>
<evidence type="ECO:0000256" key="1">
    <source>
        <dbReference type="ARBA" id="ARBA00004651"/>
    </source>
</evidence>
<name>A0A6J7CBM6_9ZZZZ</name>
<evidence type="ECO:0000256" key="4">
    <source>
        <dbReference type="ARBA" id="ARBA00022475"/>
    </source>
</evidence>
<dbReference type="PROSITE" id="PS50928">
    <property type="entry name" value="ABC_TM1"/>
    <property type="match status" value="1"/>
</dbReference>
<keyword evidence="6 9" id="KW-0812">Transmembrane</keyword>
<comment type="subcellular location">
    <subcellularLocation>
        <location evidence="1">Cell membrane</location>
        <topology evidence="1">Multi-pass membrane protein</topology>
    </subcellularLocation>
</comment>
<feature type="domain" description="ABC transmembrane type-1" evidence="10">
    <location>
        <begin position="83"/>
        <end position="282"/>
    </location>
</feature>
<dbReference type="SUPFAM" id="SSF161098">
    <property type="entry name" value="MetI-like"/>
    <property type="match status" value="1"/>
</dbReference>
<proteinExistence type="inferred from homology"/>
<feature type="transmembrane region" description="Helical" evidence="9">
    <location>
        <begin position="149"/>
        <end position="171"/>
    </location>
</feature>
<sequence>MIVNELVRQKPLTAAQWTKRIAWRHAVGIFAVAFALFPLVWMISASFDTIGSLSAQKLIPNNPGLENFRTLFGNPDQPYLTWLKNSIIISSANAVLQMFIGATAAYALSRFRFKGRKLTLMTILVVQMFPQLLAATSIFLMLADLGKSIPFLALGQTSALIIVFAGGALGINAWMLKGFYDTIPAEIDESAKVDGASHAQIYFRIILPLARPVLAVITLLSFIGTMNEFLITSVILGGNQKSLTLAVGMQQYIDGQYSAHWGPFAAGALIASVPVMILFLYLQKHVVAGLTAGANKG</sequence>
<dbReference type="CDD" id="cd06261">
    <property type="entry name" value="TM_PBP2"/>
    <property type="match status" value="1"/>
</dbReference>
<dbReference type="InterPro" id="IPR050901">
    <property type="entry name" value="BP-dep_ABC_trans_perm"/>
</dbReference>
<dbReference type="GO" id="GO:0015423">
    <property type="term" value="F:ABC-type maltose transporter activity"/>
    <property type="evidence" value="ECO:0007669"/>
    <property type="project" value="TreeGrafter"/>
</dbReference>
<feature type="transmembrane region" description="Helical" evidence="9">
    <location>
        <begin position="120"/>
        <end position="143"/>
    </location>
</feature>
<dbReference type="EMBL" id="CAFBLC010000026">
    <property type="protein sequence ID" value="CAB4854645.1"/>
    <property type="molecule type" value="Genomic_DNA"/>
</dbReference>
<feature type="transmembrane region" description="Helical" evidence="9">
    <location>
        <begin position="21"/>
        <end position="43"/>
    </location>
</feature>
<evidence type="ECO:0000313" key="12">
    <source>
        <dbReference type="EMBL" id="CAB4767695.1"/>
    </source>
</evidence>
<organism evidence="14">
    <name type="scientific">freshwater metagenome</name>
    <dbReference type="NCBI Taxonomy" id="449393"/>
    <lineage>
        <taxon>unclassified sequences</taxon>
        <taxon>metagenomes</taxon>
        <taxon>ecological metagenomes</taxon>
    </lineage>
</organism>
<dbReference type="InterPro" id="IPR000515">
    <property type="entry name" value="MetI-like"/>
</dbReference>
<evidence type="ECO:0000256" key="2">
    <source>
        <dbReference type="ARBA" id="ARBA00009047"/>
    </source>
</evidence>
<reference evidence="14" key="1">
    <citation type="submission" date="2020-05" db="EMBL/GenBank/DDBJ databases">
        <authorList>
            <person name="Chiriac C."/>
            <person name="Salcher M."/>
            <person name="Ghai R."/>
            <person name="Kavagutti S V."/>
        </authorList>
    </citation>
    <scope>NUCLEOTIDE SEQUENCE</scope>
</reference>
<evidence type="ECO:0000256" key="3">
    <source>
        <dbReference type="ARBA" id="ARBA00022448"/>
    </source>
</evidence>
<dbReference type="Pfam" id="PF00528">
    <property type="entry name" value="BPD_transp_1"/>
    <property type="match status" value="1"/>
</dbReference>
<dbReference type="EMBL" id="CAEZYA010000006">
    <property type="protein sequence ID" value="CAB4698888.1"/>
    <property type="molecule type" value="Genomic_DNA"/>
</dbReference>
<evidence type="ECO:0000259" key="10">
    <source>
        <dbReference type="PROSITE" id="PS50928"/>
    </source>
</evidence>
<comment type="similarity">
    <text evidence="2">Belongs to the binding-protein-dependent transport system permease family. MalFG subfamily.</text>
</comment>
<dbReference type="PANTHER" id="PTHR32243">
    <property type="entry name" value="MALTOSE TRANSPORT SYSTEM PERMEASE-RELATED"/>
    <property type="match status" value="1"/>
</dbReference>
<dbReference type="EMBL" id="CAFAAU010000023">
    <property type="protein sequence ID" value="CAB4808797.1"/>
    <property type="molecule type" value="Genomic_DNA"/>
</dbReference>
<dbReference type="InterPro" id="IPR035906">
    <property type="entry name" value="MetI-like_sf"/>
</dbReference>
<dbReference type="EMBL" id="CAFBQD010000007">
    <property type="protein sequence ID" value="CAB5047341.1"/>
    <property type="molecule type" value="Genomic_DNA"/>
</dbReference>
<evidence type="ECO:0000313" key="11">
    <source>
        <dbReference type="EMBL" id="CAB4698888.1"/>
    </source>
</evidence>
<accession>A0A6J7CBM6</accession>
<dbReference type="GO" id="GO:0005886">
    <property type="term" value="C:plasma membrane"/>
    <property type="evidence" value="ECO:0007669"/>
    <property type="project" value="UniProtKB-SubCell"/>
</dbReference>
<dbReference type="PANTHER" id="PTHR32243:SF50">
    <property type="entry name" value="MALTOSE_MALTODEXTRIN TRANSPORT SYSTEM PERMEASE PROTEIN MALG"/>
    <property type="match status" value="1"/>
</dbReference>
<evidence type="ECO:0000313" key="13">
    <source>
        <dbReference type="EMBL" id="CAB4808797.1"/>
    </source>
</evidence>